<evidence type="ECO:0000313" key="5">
    <source>
        <dbReference type="Proteomes" id="UP000583944"/>
    </source>
</evidence>
<dbReference type="InterPro" id="IPR001623">
    <property type="entry name" value="DnaJ_domain"/>
</dbReference>
<evidence type="ECO:0000256" key="2">
    <source>
        <dbReference type="SAM" id="Phobius"/>
    </source>
</evidence>
<dbReference type="PANTHER" id="PTHR45255">
    <property type="entry name" value="DNAJ HOMOLOG SUBFAMILY C MEMBER 24"/>
    <property type="match status" value="1"/>
</dbReference>
<dbReference type="AlphaFoldDB" id="A0A7J6XZK6"/>
<dbReference type="GO" id="GO:0001671">
    <property type="term" value="F:ATPase activator activity"/>
    <property type="evidence" value="ECO:0007669"/>
    <property type="project" value="TreeGrafter"/>
</dbReference>
<dbReference type="Gene3D" id="3.10.660.10">
    <property type="entry name" value="DPH Zinc finger"/>
    <property type="match status" value="1"/>
</dbReference>
<dbReference type="PROSITE" id="PS50076">
    <property type="entry name" value="DNAJ_2"/>
    <property type="match status" value="1"/>
</dbReference>
<evidence type="ECO:0000256" key="1">
    <source>
        <dbReference type="ARBA" id="ARBA00022833"/>
    </source>
</evidence>
<dbReference type="CDD" id="cd06257">
    <property type="entry name" value="DnaJ"/>
    <property type="match status" value="1"/>
</dbReference>
<comment type="caution">
    <text evidence="4">The sequence shown here is derived from an EMBL/GenBank/DDBJ whole genome shotgun (WGS) entry which is preliminary data.</text>
</comment>
<keyword evidence="2" id="KW-0812">Transmembrane</keyword>
<dbReference type="PANTHER" id="PTHR45255:SF1">
    <property type="entry name" value="DNAJ HOMOLOG SUBFAMILY C MEMBER 24"/>
    <property type="match status" value="1"/>
</dbReference>
<evidence type="ECO:0000313" key="4">
    <source>
        <dbReference type="EMBL" id="KAF5219430.1"/>
    </source>
</evidence>
<dbReference type="PRINTS" id="PR00625">
    <property type="entry name" value="JDOMAIN"/>
</dbReference>
<feature type="domain" description="J" evidence="3">
    <location>
        <begin position="152"/>
        <end position="226"/>
    </location>
</feature>
<dbReference type="VEuPathDB" id="TriTrypDB:ECC02_007573"/>
<dbReference type="Proteomes" id="UP000583944">
    <property type="component" value="Unassembled WGS sequence"/>
</dbReference>
<dbReference type="InterPro" id="IPR036671">
    <property type="entry name" value="DPH_MB_sf"/>
</dbReference>
<sequence length="317" mass="35801">MYLCVRVFRVTGPCGVPSIELMRTSVSVTLVCVMCYLRLKKLWMTFQNKGCGYWSRISDRNTNRRTEKTRETNVYFFPCRGLSLLFDSLRCAIFSLCVCVGEGGGASNGANYRVTITLVSFYGIFLFSFFFFVYVGVIELIWTFKKMENAISPYDVLGVSSSSSVAEIRAAFKRLALCTHPDKRKNGSTNEEELGAMLEGYPFHVVKEASELLLDPLRRAQYDHGREQAYVRSVGAVSDTHELSEFFLAEEKVVYDTTMKDGGVLRMRVYKLECRCGGVFELFITEREVGTQGVNKRCECDCCSLVILVTGGRALFI</sequence>
<dbReference type="Gene3D" id="1.10.287.110">
    <property type="entry name" value="DnaJ domain"/>
    <property type="match status" value="1"/>
</dbReference>
<dbReference type="GO" id="GO:0008198">
    <property type="term" value="F:ferrous iron binding"/>
    <property type="evidence" value="ECO:0007669"/>
    <property type="project" value="TreeGrafter"/>
</dbReference>
<dbReference type="InterPro" id="IPR036869">
    <property type="entry name" value="J_dom_sf"/>
</dbReference>
<gene>
    <name evidence="4" type="ORF">ECC02_007573</name>
</gene>
<evidence type="ECO:0000259" key="3">
    <source>
        <dbReference type="PROSITE" id="PS50076"/>
    </source>
</evidence>
<dbReference type="Pfam" id="PF00226">
    <property type="entry name" value="DnaJ"/>
    <property type="match status" value="1"/>
</dbReference>
<keyword evidence="2" id="KW-0472">Membrane</keyword>
<feature type="transmembrane region" description="Helical" evidence="2">
    <location>
        <begin position="121"/>
        <end position="142"/>
    </location>
</feature>
<keyword evidence="1" id="KW-0862">Zinc</keyword>
<dbReference type="VEuPathDB" id="TriTrypDB:BCY84_18857"/>
<dbReference type="SMART" id="SM00271">
    <property type="entry name" value="DnaJ"/>
    <property type="match status" value="1"/>
</dbReference>
<dbReference type="EMBL" id="JABDHM010000070">
    <property type="protein sequence ID" value="KAF5219430.1"/>
    <property type="molecule type" value="Genomic_DNA"/>
</dbReference>
<keyword evidence="2" id="KW-1133">Transmembrane helix</keyword>
<organism evidence="4 5">
    <name type="scientific">Trypanosoma cruzi</name>
    <dbReference type="NCBI Taxonomy" id="5693"/>
    <lineage>
        <taxon>Eukaryota</taxon>
        <taxon>Discoba</taxon>
        <taxon>Euglenozoa</taxon>
        <taxon>Kinetoplastea</taxon>
        <taxon>Metakinetoplastina</taxon>
        <taxon>Trypanosomatida</taxon>
        <taxon>Trypanosomatidae</taxon>
        <taxon>Trypanosoma</taxon>
        <taxon>Schizotrypanum</taxon>
    </lineage>
</organism>
<dbReference type="SUPFAM" id="SSF46565">
    <property type="entry name" value="Chaperone J-domain"/>
    <property type="match status" value="1"/>
</dbReference>
<name>A0A7J6XZK6_TRYCR</name>
<protein>
    <recommendedName>
        <fullName evidence="3">J domain-containing protein</fullName>
    </recommendedName>
</protein>
<proteinExistence type="predicted"/>
<dbReference type="SUPFAM" id="SSF144217">
    <property type="entry name" value="CSL zinc finger"/>
    <property type="match status" value="1"/>
</dbReference>
<reference evidence="4 5" key="1">
    <citation type="journal article" date="2019" name="Genome Biol. Evol.">
        <title>Nanopore Sequencing Significantly Improves Genome Assembly of the Protozoan Parasite Trypanosoma cruzi.</title>
        <authorList>
            <person name="Diaz-Viraque F."/>
            <person name="Pita S."/>
            <person name="Greif G."/>
            <person name="de Souza R.C.M."/>
            <person name="Iraola G."/>
            <person name="Robello C."/>
        </authorList>
    </citation>
    <scope>NUCLEOTIDE SEQUENCE [LARGE SCALE GENOMIC DNA]</scope>
    <source>
        <strain evidence="4 5">Berenice</strain>
    </source>
</reference>
<accession>A0A7J6XZK6</accession>